<dbReference type="RefSeq" id="WP_222978663.1">
    <property type="nucleotide sequence ID" value="NZ_JAINVZ010000010.1"/>
</dbReference>
<dbReference type="PANTHER" id="PTHR30055:SF151">
    <property type="entry name" value="TRANSCRIPTIONAL REGULATORY PROTEIN"/>
    <property type="match status" value="1"/>
</dbReference>
<dbReference type="InterPro" id="IPR050109">
    <property type="entry name" value="HTH-type_TetR-like_transc_reg"/>
</dbReference>
<evidence type="ECO:0000256" key="2">
    <source>
        <dbReference type="ARBA" id="ARBA00023015"/>
    </source>
</evidence>
<dbReference type="PRINTS" id="PR00400">
    <property type="entry name" value="TETREPRESSOR"/>
</dbReference>
<dbReference type="Gene3D" id="1.10.10.60">
    <property type="entry name" value="Homeodomain-like"/>
    <property type="match status" value="1"/>
</dbReference>
<evidence type="ECO:0000256" key="4">
    <source>
        <dbReference type="ARBA" id="ARBA00023163"/>
    </source>
</evidence>
<evidence type="ECO:0000259" key="6">
    <source>
        <dbReference type="PROSITE" id="PS50977"/>
    </source>
</evidence>
<proteinExistence type="predicted"/>
<accession>A0ABS7QTD1</accession>
<dbReference type="SUPFAM" id="SSF48498">
    <property type="entry name" value="Tetracyclin repressor-like, C-terminal domain"/>
    <property type="match status" value="1"/>
</dbReference>
<organism evidence="7 8">
    <name type="scientific">Streptantibioticus parmotrematis</name>
    <dbReference type="NCBI Taxonomy" id="2873249"/>
    <lineage>
        <taxon>Bacteria</taxon>
        <taxon>Bacillati</taxon>
        <taxon>Actinomycetota</taxon>
        <taxon>Actinomycetes</taxon>
        <taxon>Kitasatosporales</taxon>
        <taxon>Streptomycetaceae</taxon>
        <taxon>Streptantibioticus</taxon>
    </lineage>
</organism>
<evidence type="ECO:0000313" key="7">
    <source>
        <dbReference type="EMBL" id="MBY8886453.1"/>
    </source>
</evidence>
<dbReference type="PROSITE" id="PS01081">
    <property type="entry name" value="HTH_TETR_1"/>
    <property type="match status" value="1"/>
</dbReference>
<keyword evidence="8" id="KW-1185">Reference proteome</keyword>
<dbReference type="InterPro" id="IPR001647">
    <property type="entry name" value="HTH_TetR"/>
</dbReference>
<dbReference type="InterPro" id="IPR004111">
    <property type="entry name" value="Repressor_TetR_C"/>
</dbReference>
<sequence>MPLRRETVIEAGLGLLDEVGLDKLTTRALTTRLGVQPGALYWHVKDKRELLGAMAERVMDEAFAAPSPASGDWAEDVTAFAHGMRRALLAHRDGARLVATYTPLGRSALRAAEDGLALLTAAGVPLALAAHFGDTLTGYVTGFVMQEQAVGGVGDAGADLAAYPLLSRWAREGTPPDRDAAFASGVGLIVDGLRGRIG</sequence>
<evidence type="ECO:0000256" key="5">
    <source>
        <dbReference type="PROSITE-ProRule" id="PRU00335"/>
    </source>
</evidence>
<evidence type="ECO:0000313" key="8">
    <source>
        <dbReference type="Proteomes" id="UP001198565"/>
    </source>
</evidence>
<feature type="DNA-binding region" description="H-T-H motif" evidence="5">
    <location>
        <begin position="25"/>
        <end position="44"/>
    </location>
</feature>
<dbReference type="InterPro" id="IPR036271">
    <property type="entry name" value="Tet_transcr_reg_TetR-rel_C_sf"/>
</dbReference>
<comment type="caution">
    <text evidence="7">The sequence shown here is derived from an EMBL/GenBank/DDBJ whole genome shotgun (WGS) entry which is preliminary data.</text>
</comment>
<evidence type="ECO:0000256" key="1">
    <source>
        <dbReference type="ARBA" id="ARBA00022491"/>
    </source>
</evidence>
<protein>
    <submittedName>
        <fullName evidence="7">TetR/AcrR family transcriptional regulator C-terminal domain-containing protein</fullName>
    </submittedName>
</protein>
<feature type="domain" description="HTH tetR-type" evidence="6">
    <location>
        <begin position="2"/>
        <end position="62"/>
    </location>
</feature>
<gene>
    <name evidence="7" type="ORF">K7472_16490</name>
</gene>
<keyword evidence="2" id="KW-0805">Transcription regulation</keyword>
<dbReference type="InterPro" id="IPR009057">
    <property type="entry name" value="Homeodomain-like_sf"/>
</dbReference>
<dbReference type="Pfam" id="PF02909">
    <property type="entry name" value="TetR_C_1"/>
    <property type="match status" value="1"/>
</dbReference>
<dbReference type="Pfam" id="PF00440">
    <property type="entry name" value="TetR_N"/>
    <property type="match status" value="1"/>
</dbReference>
<dbReference type="InterPro" id="IPR003012">
    <property type="entry name" value="Tet_transcr_reg_TetR"/>
</dbReference>
<keyword evidence="4" id="KW-0804">Transcription</keyword>
<dbReference type="EMBL" id="JAINVZ010000010">
    <property type="protein sequence ID" value="MBY8886453.1"/>
    <property type="molecule type" value="Genomic_DNA"/>
</dbReference>
<dbReference type="PROSITE" id="PS50977">
    <property type="entry name" value="HTH_TETR_2"/>
    <property type="match status" value="1"/>
</dbReference>
<dbReference type="Gene3D" id="1.10.357.10">
    <property type="entry name" value="Tetracycline Repressor, domain 2"/>
    <property type="match status" value="1"/>
</dbReference>
<dbReference type="InterPro" id="IPR023772">
    <property type="entry name" value="DNA-bd_HTH_TetR-type_CS"/>
</dbReference>
<dbReference type="Proteomes" id="UP001198565">
    <property type="component" value="Unassembled WGS sequence"/>
</dbReference>
<dbReference type="SUPFAM" id="SSF46689">
    <property type="entry name" value="Homeodomain-like"/>
    <property type="match status" value="1"/>
</dbReference>
<keyword evidence="3 5" id="KW-0238">DNA-binding</keyword>
<keyword evidence="1" id="KW-0678">Repressor</keyword>
<dbReference type="PANTHER" id="PTHR30055">
    <property type="entry name" value="HTH-TYPE TRANSCRIPTIONAL REGULATOR RUTR"/>
    <property type="match status" value="1"/>
</dbReference>
<name>A0ABS7QTD1_9ACTN</name>
<dbReference type="PRINTS" id="PR00455">
    <property type="entry name" value="HTHTETR"/>
</dbReference>
<reference evidence="7 8" key="1">
    <citation type="submission" date="2021-08" db="EMBL/GenBank/DDBJ databases">
        <title>Streptomyces sp. PTM05 isolated from lichen.</title>
        <authorList>
            <person name="Somphong A."/>
            <person name="Phongsopitanun W."/>
            <person name="Tanasupawat S."/>
        </authorList>
    </citation>
    <scope>NUCLEOTIDE SEQUENCE [LARGE SCALE GENOMIC DNA]</scope>
    <source>
        <strain evidence="7 8">Ptm05</strain>
    </source>
</reference>
<evidence type="ECO:0000256" key="3">
    <source>
        <dbReference type="ARBA" id="ARBA00023125"/>
    </source>
</evidence>